<evidence type="ECO:0000313" key="4">
    <source>
        <dbReference type="Proteomes" id="UP000307943"/>
    </source>
</evidence>
<reference evidence="3 4" key="1">
    <citation type="submission" date="2019-05" db="EMBL/GenBank/DDBJ databases">
        <title>We sequenced the genome of Paenibacillus hemerocallicola KCTC 33185 for further insight into its adaptation and study the phylogeny of Paenibacillus.</title>
        <authorList>
            <person name="Narsing Rao M.P."/>
        </authorList>
    </citation>
    <scope>NUCLEOTIDE SEQUENCE [LARGE SCALE GENOMIC DNA]</scope>
    <source>
        <strain evidence="3 4">KCTC 33185</strain>
    </source>
</reference>
<comment type="caution">
    <text evidence="3">The sequence shown here is derived from an EMBL/GenBank/DDBJ whole genome shotgun (WGS) entry which is preliminary data.</text>
</comment>
<dbReference type="OrthoDB" id="2524392at2"/>
<dbReference type="SUPFAM" id="SSF50939">
    <property type="entry name" value="Sialidases"/>
    <property type="match status" value="1"/>
</dbReference>
<dbReference type="AlphaFoldDB" id="A0A5C4TEY1"/>
<organism evidence="3 4">
    <name type="scientific">Paenibacillus hemerocallicola</name>
    <dbReference type="NCBI Taxonomy" id="1172614"/>
    <lineage>
        <taxon>Bacteria</taxon>
        <taxon>Bacillati</taxon>
        <taxon>Bacillota</taxon>
        <taxon>Bacilli</taxon>
        <taxon>Bacillales</taxon>
        <taxon>Paenibacillaceae</taxon>
        <taxon>Paenibacillus</taxon>
    </lineage>
</organism>
<dbReference type="EMBL" id="VDCQ01000004">
    <property type="protein sequence ID" value="TNJ67548.1"/>
    <property type="molecule type" value="Genomic_DNA"/>
</dbReference>
<protein>
    <submittedName>
        <fullName evidence="3">Exo-alpha-sialidase</fullName>
    </submittedName>
</protein>
<dbReference type="Proteomes" id="UP000307943">
    <property type="component" value="Unassembled WGS sequence"/>
</dbReference>
<evidence type="ECO:0000259" key="2">
    <source>
        <dbReference type="Pfam" id="PF13088"/>
    </source>
</evidence>
<name>A0A5C4TEY1_9BACL</name>
<dbReference type="Pfam" id="PF13088">
    <property type="entry name" value="BNR_2"/>
    <property type="match status" value="1"/>
</dbReference>
<feature type="domain" description="Sialidase" evidence="2">
    <location>
        <begin position="124"/>
        <end position="391"/>
    </location>
</feature>
<proteinExistence type="predicted"/>
<dbReference type="InterPro" id="IPR011040">
    <property type="entry name" value="Sialidase"/>
</dbReference>
<dbReference type="PANTHER" id="PTHR43752:SF2">
    <property type="entry name" value="BNR_ASP-BOX REPEAT FAMILY PROTEIN"/>
    <property type="match status" value="1"/>
</dbReference>
<gene>
    <name evidence="3" type="ORF">FE784_03980</name>
</gene>
<accession>A0A5C4TEY1</accession>
<dbReference type="Gene3D" id="2.120.10.10">
    <property type="match status" value="1"/>
</dbReference>
<dbReference type="InterPro" id="IPR036278">
    <property type="entry name" value="Sialidase_sf"/>
</dbReference>
<keyword evidence="4" id="KW-1185">Reference proteome</keyword>
<sequence length="415" mass="46652">MHWKRTSCRKRMSIPRCAKRPNGRTPRSRRKRRSRPSVLGFSVFREEEYAYQRGASPLSIKPVRHMIVYKDEQYNTFPNVIRNREGLYVAAFRQAPNRLDTYGMDHIDPSSKGVLVTSEDGIEWSKTASVLYDDFFYGVQDPCLNVLRDGSLFATLFMLKVADQTDAERLGGYTHTVFGKWAARPVGSYTLRSSDGGRTWDKPAAVNLGDVYIRGNCVQLDDGALLVPFYGSEGGVSRVVVGKTDDLGVTWSVHAEIAPEAGYGLFEPNLHRTPSGKLVLFIRCHKAKPEPADGQSAYPLVTCESSDGGLTWSRPVRHPYYSPSPFHVLPLADGRVLMSYGYRFRPFGIRAVLLDAECERLDEAEEVILREDGHGSDIGYTSAIQLQDGRVIVMYYYSVPGERHRYIAATICEID</sequence>
<dbReference type="CDD" id="cd15482">
    <property type="entry name" value="Sialidase_non-viral"/>
    <property type="match status" value="1"/>
</dbReference>
<feature type="region of interest" description="Disordered" evidence="1">
    <location>
        <begin position="1"/>
        <end position="35"/>
    </location>
</feature>
<dbReference type="PANTHER" id="PTHR43752">
    <property type="entry name" value="BNR/ASP-BOX REPEAT FAMILY PROTEIN"/>
    <property type="match status" value="1"/>
</dbReference>
<evidence type="ECO:0000256" key="1">
    <source>
        <dbReference type="SAM" id="MobiDB-lite"/>
    </source>
</evidence>
<evidence type="ECO:0000313" key="3">
    <source>
        <dbReference type="EMBL" id="TNJ67548.1"/>
    </source>
</evidence>